<dbReference type="PANTHER" id="PTHR19446">
    <property type="entry name" value="REVERSE TRANSCRIPTASES"/>
    <property type="match status" value="1"/>
</dbReference>
<dbReference type="InterPro" id="IPR043128">
    <property type="entry name" value="Rev_trsase/Diguanyl_cyclase"/>
</dbReference>
<organism evidence="5 6">
    <name type="scientific">Hemibagrus guttatus</name>
    <dbReference type="NCBI Taxonomy" id="175788"/>
    <lineage>
        <taxon>Eukaryota</taxon>
        <taxon>Metazoa</taxon>
        <taxon>Chordata</taxon>
        <taxon>Craniata</taxon>
        <taxon>Vertebrata</taxon>
        <taxon>Euteleostomi</taxon>
        <taxon>Actinopterygii</taxon>
        <taxon>Neopterygii</taxon>
        <taxon>Teleostei</taxon>
        <taxon>Ostariophysi</taxon>
        <taxon>Siluriformes</taxon>
        <taxon>Bagridae</taxon>
        <taxon>Hemibagrus</taxon>
    </lineage>
</organism>
<dbReference type="EMBL" id="JAUCMX010000006">
    <property type="protein sequence ID" value="KAK3543185.1"/>
    <property type="molecule type" value="Genomic_DNA"/>
</dbReference>
<evidence type="ECO:0000256" key="2">
    <source>
        <dbReference type="ARBA" id="ARBA00012180"/>
    </source>
</evidence>
<dbReference type="InterPro" id="IPR000477">
    <property type="entry name" value="RT_dom"/>
</dbReference>
<dbReference type="SUPFAM" id="SSF56672">
    <property type="entry name" value="DNA/RNA polymerases"/>
    <property type="match status" value="1"/>
</dbReference>
<comment type="similarity">
    <text evidence="1">Belongs to the beta type-B retroviral polymerase family. HERV class-II K(HML-2) pol subfamily.</text>
</comment>
<feature type="coiled-coil region" evidence="3">
    <location>
        <begin position="182"/>
        <end position="216"/>
    </location>
</feature>
<dbReference type="EC" id="3.1.26.4" evidence="2"/>
<dbReference type="Gene3D" id="3.30.70.270">
    <property type="match status" value="1"/>
</dbReference>
<accession>A0AAE0R587</accession>
<protein>
    <recommendedName>
        <fullName evidence="2">ribonuclease H</fullName>
        <ecNumber evidence="2">3.1.26.4</ecNumber>
    </recommendedName>
</protein>
<feature type="domain" description="Reverse transcriptase" evidence="4">
    <location>
        <begin position="235"/>
        <end position="493"/>
    </location>
</feature>
<dbReference type="Proteomes" id="UP001274896">
    <property type="component" value="Unassembled WGS sequence"/>
</dbReference>
<reference evidence="5" key="1">
    <citation type="submission" date="2023-06" db="EMBL/GenBank/DDBJ databases">
        <title>Male Hemibagrus guttatus genome.</title>
        <authorList>
            <person name="Bian C."/>
        </authorList>
    </citation>
    <scope>NUCLEOTIDE SEQUENCE</scope>
    <source>
        <strain evidence="5">Male_cb2023</strain>
        <tissue evidence="5">Muscle</tissue>
    </source>
</reference>
<proteinExistence type="inferred from homology"/>
<dbReference type="GO" id="GO:0004523">
    <property type="term" value="F:RNA-DNA hybrid ribonuclease activity"/>
    <property type="evidence" value="ECO:0007669"/>
    <property type="project" value="UniProtKB-EC"/>
</dbReference>
<keyword evidence="3" id="KW-0175">Coiled coil</keyword>
<keyword evidence="6" id="KW-1185">Reference proteome</keyword>
<evidence type="ECO:0000256" key="3">
    <source>
        <dbReference type="SAM" id="Coils"/>
    </source>
</evidence>
<dbReference type="Pfam" id="PF00078">
    <property type="entry name" value="RVT_1"/>
    <property type="match status" value="1"/>
</dbReference>
<evidence type="ECO:0000256" key="1">
    <source>
        <dbReference type="ARBA" id="ARBA00010879"/>
    </source>
</evidence>
<dbReference type="InterPro" id="IPR043502">
    <property type="entry name" value="DNA/RNA_pol_sf"/>
</dbReference>
<evidence type="ECO:0000259" key="4">
    <source>
        <dbReference type="PROSITE" id="PS50878"/>
    </source>
</evidence>
<name>A0AAE0R587_9TELE</name>
<dbReference type="PROSITE" id="PS50878">
    <property type="entry name" value="RT_POL"/>
    <property type="match status" value="1"/>
</dbReference>
<comment type="caution">
    <text evidence="5">The sequence shown here is derived from an EMBL/GenBank/DDBJ whole genome shotgun (WGS) entry which is preliminary data.</text>
</comment>
<dbReference type="InterPro" id="IPR036691">
    <property type="entry name" value="Endo/exonu/phosph_ase_sf"/>
</dbReference>
<dbReference type="Gene3D" id="3.60.10.10">
    <property type="entry name" value="Endonuclease/exonuclease/phosphatase"/>
    <property type="match status" value="1"/>
</dbReference>
<evidence type="ECO:0000313" key="6">
    <source>
        <dbReference type="Proteomes" id="UP001274896"/>
    </source>
</evidence>
<gene>
    <name evidence="5" type="ORF">QTP70_012290</name>
</gene>
<sequence>MSECRIGKGRELADMMERRKVDILCVQETRWKGSKARSIGAGFKLFYYGVDSKRNGVGVVLKEEFVRNVLEVGCELEEKERFWSELDEVMESIPTEEEVKKIEKKTKWWKLKKKECCEEFRQKLRQALGGQVVLPDDWETTAEVIRETGRKVLGVSSGRRKEDKETWWWNEEVQDSIQRKRLAKKKWDMDRTEENRQEYKELQRRVKREVSKAKQKAYEELYTRLDTREGEKDLYRLARQRDRDGKDVQQVRVIKDRDGRVLTSEESVQRRWKEYFEELMNEENEREKRVEGVNSLEQKVDKIRKDEVRKALKRMKSGKAVGLDDIPVEVWKCLGEAAVEFLANLFNRVLENLEKAYDRVPREELWYCMRKSGVAEKYVRVVQDMYERSRTVVRCAVGQTEEFNVEVGLHQGSALSPFLFAILMDQLSEEVRQESPWTMMFADDIVICSESREQVEENLERWRFALERRGMKHNIHGVFLFKSAFSPDTGVRFSKKNKQVHRKQVTDFSDVV</sequence>
<evidence type="ECO:0000313" key="5">
    <source>
        <dbReference type="EMBL" id="KAK3543185.1"/>
    </source>
</evidence>
<dbReference type="AlphaFoldDB" id="A0AAE0R587"/>